<dbReference type="AlphaFoldDB" id="A0A7Z0WGZ4"/>
<protein>
    <submittedName>
        <fullName evidence="2">Uncharacterized protein</fullName>
    </submittedName>
</protein>
<comment type="caution">
    <text evidence="2">The sequence shown here is derived from an EMBL/GenBank/DDBJ whole genome shotgun (WGS) entry which is preliminary data.</text>
</comment>
<dbReference type="EMBL" id="MSIF01000018">
    <property type="protein sequence ID" value="OLF07011.1"/>
    <property type="molecule type" value="Genomic_DNA"/>
</dbReference>
<accession>A0A7Z0WGZ4</accession>
<sequence>MTEVLPPYRRVSAETLRLATEATGAPRHLRGLARAVRDGRTTWADIVEGRADHLPEARAANAVVAARARPERPEPDDDDGEEPLAGRVFSGQW</sequence>
<name>A0A7Z0WGZ4_9PSEU</name>
<dbReference type="Proteomes" id="UP000185696">
    <property type="component" value="Unassembled WGS sequence"/>
</dbReference>
<proteinExistence type="predicted"/>
<evidence type="ECO:0000313" key="2">
    <source>
        <dbReference type="EMBL" id="OLF07011.1"/>
    </source>
</evidence>
<reference evidence="2 3" key="1">
    <citation type="submission" date="2016-12" db="EMBL/GenBank/DDBJ databases">
        <title>The draft genome sequence of Actinophytocola xinjiangensis.</title>
        <authorList>
            <person name="Wang W."/>
            <person name="Yuan L."/>
        </authorList>
    </citation>
    <scope>NUCLEOTIDE SEQUENCE [LARGE SCALE GENOMIC DNA]</scope>
    <source>
        <strain evidence="2 3">CGMCC 4.4663</strain>
    </source>
</reference>
<organism evidence="2 3">
    <name type="scientific">Actinophytocola xinjiangensis</name>
    <dbReference type="NCBI Taxonomy" id="485602"/>
    <lineage>
        <taxon>Bacteria</taxon>
        <taxon>Bacillati</taxon>
        <taxon>Actinomycetota</taxon>
        <taxon>Actinomycetes</taxon>
        <taxon>Pseudonocardiales</taxon>
        <taxon>Pseudonocardiaceae</taxon>
    </lineage>
</organism>
<gene>
    <name evidence="2" type="ORF">BLA60_29600</name>
</gene>
<evidence type="ECO:0000256" key="1">
    <source>
        <dbReference type="SAM" id="MobiDB-lite"/>
    </source>
</evidence>
<feature type="region of interest" description="Disordered" evidence="1">
    <location>
        <begin position="63"/>
        <end position="93"/>
    </location>
</feature>
<dbReference type="RefSeq" id="WP_075136312.1">
    <property type="nucleotide sequence ID" value="NZ_MSIF01000018.1"/>
</dbReference>
<keyword evidence="3" id="KW-1185">Reference proteome</keyword>
<evidence type="ECO:0000313" key="3">
    <source>
        <dbReference type="Proteomes" id="UP000185696"/>
    </source>
</evidence>